<dbReference type="Pfam" id="PF09186">
    <property type="entry name" value="DUF1949"/>
    <property type="match status" value="1"/>
</dbReference>
<dbReference type="InterPro" id="IPR036956">
    <property type="entry name" value="Impact_N_sf"/>
</dbReference>
<dbReference type="GO" id="GO:0005737">
    <property type="term" value="C:cytoplasm"/>
    <property type="evidence" value="ECO:0007669"/>
    <property type="project" value="TreeGrafter"/>
</dbReference>
<evidence type="ECO:0000313" key="5">
    <source>
        <dbReference type="Proteomes" id="UP000238205"/>
    </source>
</evidence>
<dbReference type="OrthoDB" id="9813771at2"/>
<dbReference type="InterPro" id="IPR015269">
    <property type="entry name" value="UPF0029_Impact_C"/>
</dbReference>
<dbReference type="Gene3D" id="3.30.230.30">
    <property type="entry name" value="Impact, N-terminal domain"/>
    <property type="match status" value="1"/>
</dbReference>
<dbReference type="InterPro" id="IPR015796">
    <property type="entry name" value="Impact_YigZ-like"/>
</dbReference>
<dbReference type="SUPFAM" id="SSF54211">
    <property type="entry name" value="Ribosomal protein S5 domain 2-like"/>
    <property type="match status" value="1"/>
</dbReference>
<dbReference type="EMBL" id="PVTO01000004">
    <property type="protein sequence ID" value="PRY83484.1"/>
    <property type="molecule type" value="Genomic_DNA"/>
</dbReference>
<dbReference type="InterPro" id="IPR035647">
    <property type="entry name" value="EFG_III/V"/>
</dbReference>
<feature type="domain" description="Impact N-terminal" evidence="2">
    <location>
        <begin position="18"/>
        <end position="123"/>
    </location>
</feature>
<sequence length="211" mass="23866">MKNHRTIKEDTVYESTVKKSRFICSLKRTETEEEVLQFLESVRKEHTKANHNCSAYLIGENNRIQRASDDGEPSGTAGVPILEVLKKNELQNVTAVVTRYFGGIKLGAGGLIRAYGKATSEAVKQTGIVEKRLHQFISITVSYHISGKLQNALHQSDYRLESVDYTDQVIFECIIDAEKKDAFSRDIIEWTSDQAVIEYGDHAWLEVPVEM</sequence>
<dbReference type="Gene3D" id="3.30.70.240">
    <property type="match status" value="1"/>
</dbReference>
<dbReference type="PROSITE" id="PS00910">
    <property type="entry name" value="UPF0029"/>
    <property type="match status" value="1"/>
</dbReference>
<evidence type="ECO:0000259" key="2">
    <source>
        <dbReference type="Pfam" id="PF01205"/>
    </source>
</evidence>
<gene>
    <name evidence="4" type="ORF">CLV38_10490</name>
</gene>
<organism evidence="4 5">
    <name type="scientific">Alkalibacterium olivapovliticus</name>
    <dbReference type="NCBI Taxonomy" id="99907"/>
    <lineage>
        <taxon>Bacteria</taxon>
        <taxon>Bacillati</taxon>
        <taxon>Bacillota</taxon>
        <taxon>Bacilli</taxon>
        <taxon>Lactobacillales</taxon>
        <taxon>Carnobacteriaceae</taxon>
        <taxon>Alkalibacterium</taxon>
    </lineage>
</organism>
<comment type="similarity">
    <text evidence="1">Belongs to the IMPACT family.</text>
</comment>
<evidence type="ECO:0000259" key="3">
    <source>
        <dbReference type="Pfam" id="PF09186"/>
    </source>
</evidence>
<reference evidence="4 5" key="1">
    <citation type="submission" date="2018-03" db="EMBL/GenBank/DDBJ databases">
        <title>Genomic Encyclopedia of Archaeal and Bacterial Type Strains, Phase II (KMG-II): from individual species to whole genera.</title>
        <authorList>
            <person name="Goeker M."/>
        </authorList>
    </citation>
    <scope>NUCLEOTIDE SEQUENCE [LARGE SCALE GENOMIC DNA]</scope>
    <source>
        <strain evidence="4 5">DSM 13175</strain>
    </source>
</reference>
<dbReference type="AlphaFoldDB" id="A0A2T0WAE3"/>
<keyword evidence="5" id="KW-1185">Reference proteome</keyword>
<comment type="caution">
    <text evidence="4">The sequence shown here is derived from an EMBL/GenBank/DDBJ whole genome shotgun (WGS) entry which is preliminary data.</text>
</comment>
<dbReference type="PANTHER" id="PTHR16301:SF20">
    <property type="entry name" value="IMPACT FAMILY MEMBER YIGZ"/>
    <property type="match status" value="1"/>
</dbReference>
<dbReference type="SUPFAM" id="SSF54980">
    <property type="entry name" value="EF-G C-terminal domain-like"/>
    <property type="match status" value="1"/>
</dbReference>
<dbReference type="GO" id="GO:0006446">
    <property type="term" value="P:regulation of translational initiation"/>
    <property type="evidence" value="ECO:0007669"/>
    <property type="project" value="TreeGrafter"/>
</dbReference>
<evidence type="ECO:0000313" key="4">
    <source>
        <dbReference type="EMBL" id="PRY83484.1"/>
    </source>
</evidence>
<dbReference type="Pfam" id="PF01205">
    <property type="entry name" value="Impact_N"/>
    <property type="match status" value="1"/>
</dbReference>
<dbReference type="InterPro" id="IPR023582">
    <property type="entry name" value="Impact"/>
</dbReference>
<protein>
    <submittedName>
        <fullName evidence="4">Putative YigZ family protein</fullName>
    </submittedName>
</protein>
<accession>A0A2T0WAE3</accession>
<dbReference type="InterPro" id="IPR020569">
    <property type="entry name" value="UPF0029_Impact_CS"/>
</dbReference>
<dbReference type="PANTHER" id="PTHR16301">
    <property type="entry name" value="IMPACT-RELATED"/>
    <property type="match status" value="1"/>
</dbReference>
<dbReference type="InterPro" id="IPR020568">
    <property type="entry name" value="Ribosomal_Su5_D2-typ_SF"/>
</dbReference>
<name>A0A2T0WAE3_9LACT</name>
<dbReference type="InterPro" id="IPR001498">
    <property type="entry name" value="Impact_N"/>
</dbReference>
<evidence type="ECO:0000256" key="1">
    <source>
        <dbReference type="ARBA" id="ARBA00007665"/>
    </source>
</evidence>
<dbReference type="RefSeq" id="WP_106191446.1">
    <property type="nucleotide sequence ID" value="NZ_PVTO01000004.1"/>
</dbReference>
<proteinExistence type="inferred from homology"/>
<feature type="domain" description="UPF0029" evidence="3">
    <location>
        <begin position="139"/>
        <end position="194"/>
    </location>
</feature>
<dbReference type="Proteomes" id="UP000238205">
    <property type="component" value="Unassembled WGS sequence"/>
</dbReference>
<dbReference type="NCBIfam" id="TIGR00257">
    <property type="entry name" value="IMPACT_YIGZ"/>
    <property type="match status" value="1"/>
</dbReference>